<dbReference type="PANTHER" id="PTHR37422">
    <property type="entry name" value="TEICHURONIC ACID BIOSYNTHESIS PROTEIN TUAE"/>
    <property type="match status" value="1"/>
</dbReference>
<comment type="subcellular location">
    <subcellularLocation>
        <location evidence="1">Membrane</location>
        <topology evidence="1">Multi-pass membrane protein</topology>
    </subcellularLocation>
</comment>
<dbReference type="Proteomes" id="UP000184212">
    <property type="component" value="Unassembled WGS sequence"/>
</dbReference>
<feature type="transmembrane region" description="Helical" evidence="5">
    <location>
        <begin position="201"/>
        <end position="233"/>
    </location>
</feature>
<protein>
    <submittedName>
        <fullName evidence="7">O-antigen ligase</fullName>
    </submittedName>
</protein>
<evidence type="ECO:0000259" key="6">
    <source>
        <dbReference type="Pfam" id="PF04932"/>
    </source>
</evidence>
<gene>
    <name evidence="7" type="ORF">SAMN04488109_2477</name>
</gene>
<feature type="transmembrane region" description="Helical" evidence="5">
    <location>
        <begin position="345"/>
        <end position="366"/>
    </location>
</feature>
<dbReference type="AlphaFoldDB" id="A0A1M5NSV2"/>
<proteinExistence type="predicted"/>
<dbReference type="PANTHER" id="PTHR37422:SF13">
    <property type="entry name" value="LIPOPOLYSACCHARIDE BIOSYNTHESIS PROTEIN PA4999-RELATED"/>
    <property type="match status" value="1"/>
</dbReference>
<feature type="transmembrane region" description="Helical" evidence="5">
    <location>
        <begin position="84"/>
        <end position="104"/>
    </location>
</feature>
<feature type="transmembrane region" description="Helical" evidence="5">
    <location>
        <begin position="57"/>
        <end position="78"/>
    </location>
</feature>
<dbReference type="GO" id="GO:0016874">
    <property type="term" value="F:ligase activity"/>
    <property type="evidence" value="ECO:0007669"/>
    <property type="project" value="UniProtKB-KW"/>
</dbReference>
<feature type="transmembrane region" description="Helical" evidence="5">
    <location>
        <begin position="239"/>
        <end position="261"/>
    </location>
</feature>
<organism evidence="7 8">
    <name type="scientific">Chryseolinea serpens</name>
    <dbReference type="NCBI Taxonomy" id="947013"/>
    <lineage>
        <taxon>Bacteria</taxon>
        <taxon>Pseudomonadati</taxon>
        <taxon>Bacteroidota</taxon>
        <taxon>Cytophagia</taxon>
        <taxon>Cytophagales</taxon>
        <taxon>Fulvivirgaceae</taxon>
        <taxon>Chryseolinea</taxon>
    </lineage>
</organism>
<dbReference type="STRING" id="947013.SAMN04488109_2477"/>
<dbReference type="EMBL" id="FQWQ01000001">
    <property type="protein sequence ID" value="SHG92043.1"/>
    <property type="molecule type" value="Genomic_DNA"/>
</dbReference>
<evidence type="ECO:0000313" key="7">
    <source>
        <dbReference type="EMBL" id="SHG92043.1"/>
    </source>
</evidence>
<evidence type="ECO:0000256" key="4">
    <source>
        <dbReference type="ARBA" id="ARBA00023136"/>
    </source>
</evidence>
<feature type="domain" description="O-antigen ligase-related" evidence="6">
    <location>
        <begin position="202"/>
        <end position="358"/>
    </location>
</feature>
<feature type="transmembrane region" description="Helical" evidence="5">
    <location>
        <begin position="111"/>
        <end position="134"/>
    </location>
</feature>
<keyword evidence="4 5" id="KW-0472">Membrane</keyword>
<keyword evidence="2 5" id="KW-0812">Transmembrane</keyword>
<dbReference type="Pfam" id="PF04932">
    <property type="entry name" value="Wzy_C"/>
    <property type="match status" value="1"/>
</dbReference>
<dbReference type="OrthoDB" id="1631746at2"/>
<dbReference type="InterPro" id="IPR007016">
    <property type="entry name" value="O-antigen_ligase-rel_domated"/>
</dbReference>
<dbReference type="InterPro" id="IPR051533">
    <property type="entry name" value="WaaL-like"/>
</dbReference>
<evidence type="ECO:0000256" key="5">
    <source>
        <dbReference type="SAM" id="Phobius"/>
    </source>
</evidence>
<keyword evidence="8" id="KW-1185">Reference proteome</keyword>
<feature type="transmembrane region" description="Helical" evidence="5">
    <location>
        <begin position="28"/>
        <end position="45"/>
    </location>
</feature>
<evidence type="ECO:0000256" key="3">
    <source>
        <dbReference type="ARBA" id="ARBA00022989"/>
    </source>
</evidence>
<dbReference type="RefSeq" id="WP_073134077.1">
    <property type="nucleotide sequence ID" value="NZ_FQWQ01000001.1"/>
</dbReference>
<feature type="transmembrane region" description="Helical" evidence="5">
    <location>
        <begin position="172"/>
        <end position="189"/>
    </location>
</feature>
<name>A0A1M5NSV2_9BACT</name>
<evidence type="ECO:0000313" key="8">
    <source>
        <dbReference type="Proteomes" id="UP000184212"/>
    </source>
</evidence>
<dbReference type="GO" id="GO:0016020">
    <property type="term" value="C:membrane"/>
    <property type="evidence" value="ECO:0007669"/>
    <property type="project" value="UniProtKB-SubCell"/>
</dbReference>
<accession>A0A1M5NSV2</accession>
<evidence type="ECO:0000256" key="2">
    <source>
        <dbReference type="ARBA" id="ARBA00022692"/>
    </source>
</evidence>
<feature type="transmembrane region" description="Helical" evidence="5">
    <location>
        <begin position="378"/>
        <end position="411"/>
    </location>
</feature>
<reference evidence="7 8" key="1">
    <citation type="submission" date="2016-11" db="EMBL/GenBank/DDBJ databases">
        <authorList>
            <person name="Jaros S."/>
            <person name="Januszkiewicz K."/>
            <person name="Wedrychowicz H."/>
        </authorList>
    </citation>
    <scope>NUCLEOTIDE SEQUENCE [LARGE SCALE GENOMIC DNA]</scope>
    <source>
        <strain evidence="7 8">DSM 24574</strain>
    </source>
</reference>
<keyword evidence="7" id="KW-0436">Ligase</keyword>
<sequence length="420" mass="47527">MKNMFSRIPISDILLTGILIFLPASIRITNYFLLLLALLFVLTLNRSKLRKLTSAQVRTPLLISILPFLYIILSLTYSSDVPRGWKAIETYLPLLAFPIIFSTLETRNRPVFFLRAFACVILAMCVICTTYALYNFFFLPEGNQLTVGDSYSAVHSRWNALSNTSLMEPFDISPIYMSLYVSFALFICVTEQSIKTSWKIVLVAILIVFQLLASSRIGIAALLLSGCASIFIFREKLRAYYKPIAVVFVITVTSLVLLVFYNPVLEKRLMGDLSKFDIPEDVSGWNGINIRTAVWTCSIQLFKESPVIGYGTGSLSEVRQACYKNYSFYGPFGDDLNCHNQYFDFGLTGGACLLILFLGLLGYSFWDGMKKQSPLQMIFVMLFIITCLGESLIETHKGVVFFCFFNSLFLFRTQSGEMKI</sequence>
<keyword evidence="3 5" id="KW-1133">Transmembrane helix</keyword>
<evidence type="ECO:0000256" key="1">
    <source>
        <dbReference type="ARBA" id="ARBA00004141"/>
    </source>
</evidence>